<keyword evidence="8" id="KW-1185">Reference proteome</keyword>
<dbReference type="RefSeq" id="WP_208597601.1">
    <property type="nucleotide sequence ID" value="NZ_FNBP01000013.1"/>
</dbReference>
<evidence type="ECO:0000256" key="4">
    <source>
        <dbReference type="PROSITE-ProRule" id="PRU00433"/>
    </source>
</evidence>
<dbReference type="Gene3D" id="6.10.250.2250">
    <property type="match status" value="1"/>
</dbReference>
<feature type="transmembrane region" description="Helical" evidence="5">
    <location>
        <begin position="53"/>
        <end position="76"/>
    </location>
</feature>
<keyword evidence="1 4" id="KW-0349">Heme</keyword>
<feature type="domain" description="Cytochrome c" evidence="6">
    <location>
        <begin position="91"/>
        <end position="264"/>
    </location>
</feature>
<dbReference type="InterPro" id="IPR009056">
    <property type="entry name" value="Cyt_c-like_dom"/>
</dbReference>
<dbReference type="GO" id="GO:0046872">
    <property type="term" value="F:metal ion binding"/>
    <property type="evidence" value="ECO:0007669"/>
    <property type="project" value="UniProtKB-KW"/>
</dbReference>
<dbReference type="GO" id="GO:0020037">
    <property type="term" value="F:heme binding"/>
    <property type="evidence" value="ECO:0007669"/>
    <property type="project" value="InterPro"/>
</dbReference>
<keyword evidence="5" id="KW-0472">Membrane</keyword>
<evidence type="ECO:0000256" key="5">
    <source>
        <dbReference type="SAM" id="Phobius"/>
    </source>
</evidence>
<keyword evidence="5" id="KW-1133">Transmembrane helix</keyword>
<evidence type="ECO:0000256" key="3">
    <source>
        <dbReference type="ARBA" id="ARBA00023004"/>
    </source>
</evidence>
<dbReference type="Gene3D" id="1.10.760.10">
    <property type="entry name" value="Cytochrome c-like domain"/>
    <property type="match status" value="1"/>
</dbReference>
<keyword evidence="5" id="KW-0812">Transmembrane</keyword>
<dbReference type="Proteomes" id="UP000199399">
    <property type="component" value="Unassembled WGS sequence"/>
</dbReference>
<dbReference type="NCBIfam" id="NF011055">
    <property type="entry name" value="PRK14487.1"/>
    <property type="match status" value="1"/>
</dbReference>
<protein>
    <submittedName>
        <fullName evidence="7">Cytochrome c oxidase cbb3-type subunit 2</fullName>
    </submittedName>
</protein>
<evidence type="ECO:0000256" key="1">
    <source>
        <dbReference type="ARBA" id="ARBA00022617"/>
    </source>
</evidence>
<reference evidence="8" key="1">
    <citation type="submission" date="2016-10" db="EMBL/GenBank/DDBJ databases">
        <authorList>
            <person name="Varghese N."/>
            <person name="Submissions S."/>
        </authorList>
    </citation>
    <scope>NUCLEOTIDE SEQUENCE [LARGE SCALE GENOMIC DNA]</scope>
    <source>
        <strain evidence="8">DSM 16477</strain>
    </source>
</reference>
<evidence type="ECO:0000256" key="2">
    <source>
        <dbReference type="ARBA" id="ARBA00022723"/>
    </source>
</evidence>
<evidence type="ECO:0000259" key="6">
    <source>
        <dbReference type="PROSITE" id="PS51007"/>
    </source>
</evidence>
<dbReference type="InterPro" id="IPR036909">
    <property type="entry name" value="Cyt_c-like_dom_sf"/>
</dbReference>
<dbReference type="AlphaFoldDB" id="A0A1G7XTK7"/>
<name>A0A1G7XTK7_9RHOB</name>
<dbReference type="Pfam" id="PF02433">
    <property type="entry name" value="FixO"/>
    <property type="match status" value="1"/>
</dbReference>
<dbReference type="NCBIfam" id="TIGR00781">
    <property type="entry name" value="ccoO"/>
    <property type="match status" value="1"/>
</dbReference>
<organism evidence="7 8">
    <name type="scientific">Sulfitobacter delicatus</name>
    <dbReference type="NCBI Taxonomy" id="218672"/>
    <lineage>
        <taxon>Bacteria</taxon>
        <taxon>Pseudomonadati</taxon>
        <taxon>Pseudomonadota</taxon>
        <taxon>Alphaproteobacteria</taxon>
        <taxon>Rhodobacterales</taxon>
        <taxon>Roseobacteraceae</taxon>
        <taxon>Sulfitobacter</taxon>
    </lineage>
</organism>
<dbReference type="STRING" id="218672.SAMN04489759_11353"/>
<accession>A0A1G7XTK7</accession>
<keyword evidence="3 4" id="KW-0408">Iron</keyword>
<evidence type="ECO:0000313" key="7">
    <source>
        <dbReference type="EMBL" id="SDG87436.1"/>
    </source>
</evidence>
<dbReference type="PROSITE" id="PS51007">
    <property type="entry name" value="CYTC"/>
    <property type="match status" value="1"/>
</dbReference>
<evidence type="ECO:0000313" key="8">
    <source>
        <dbReference type="Proteomes" id="UP000199399"/>
    </source>
</evidence>
<dbReference type="GO" id="GO:0009055">
    <property type="term" value="F:electron transfer activity"/>
    <property type="evidence" value="ECO:0007669"/>
    <property type="project" value="InterPro"/>
</dbReference>
<dbReference type="EMBL" id="FNBP01000013">
    <property type="protein sequence ID" value="SDG87436.1"/>
    <property type="molecule type" value="Genomic_DNA"/>
</dbReference>
<proteinExistence type="predicted"/>
<sequence length="278" mass="31141">MAKNPQSPNYDPTDDPKVVTASEGIKTGKVPNELPPETQTITFHQRFERNATLLLIASLAVVSIGGIIEIAPLFWLENTIEEVEGMRPYSPLELAGREIYVREGCYVCHSQMIRPMRDETERYGHYSLAAESMYDHPFQWGSKRTGPDLARVGGRYSDEWHVDHLMDPQSVVPESVMPKYAFLMDAPLEADNVTDLVETHRMVGVPYSDEMIASASGDFRVQVDPFGDYDGLLERYPGAQVRSFDGQPGVSEMDALIAYLQMLGTLVDFSTFVPDANR</sequence>
<keyword evidence="2 4" id="KW-0479">Metal-binding</keyword>
<dbReference type="InterPro" id="IPR003468">
    <property type="entry name" value="Cyt_c_oxidase_monohaem-su/FixO"/>
</dbReference>
<dbReference type="SUPFAM" id="SSF46626">
    <property type="entry name" value="Cytochrome c"/>
    <property type="match status" value="1"/>
</dbReference>
<gene>
    <name evidence="7" type="ORF">SAMN04489759_11353</name>
</gene>